<dbReference type="EMBL" id="QGNW01000741">
    <property type="protein sequence ID" value="RVW63386.1"/>
    <property type="molecule type" value="Genomic_DNA"/>
</dbReference>
<accession>A0A438FTV4</accession>
<comment type="caution">
    <text evidence="1">The sequence shown here is derived from an EMBL/GenBank/DDBJ whole genome shotgun (WGS) entry which is preliminary data.</text>
</comment>
<protein>
    <submittedName>
        <fullName evidence="1">Uncharacterized protein</fullName>
    </submittedName>
</protein>
<organism evidence="1 2">
    <name type="scientific">Vitis vinifera</name>
    <name type="common">Grape</name>
    <dbReference type="NCBI Taxonomy" id="29760"/>
    <lineage>
        <taxon>Eukaryota</taxon>
        <taxon>Viridiplantae</taxon>
        <taxon>Streptophyta</taxon>
        <taxon>Embryophyta</taxon>
        <taxon>Tracheophyta</taxon>
        <taxon>Spermatophyta</taxon>
        <taxon>Magnoliopsida</taxon>
        <taxon>eudicotyledons</taxon>
        <taxon>Gunneridae</taxon>
        <taxon>Pentapetalae</taxon>
        <taxon>rosids</taxon>
        <taxon>Vitales</taxon>
        <taxon>Vitaceae</taxon>
        <taxon>Viteae</taxon>
        <taxon>Vitis</taxon>
    </lineage>
</organism>
<evidence type="ECO:0000313" key="2">
    <source>
        <dbReference type="Proteomes" id="UP000288805"/>
    </source>
</evidence>
<dbReference type="Proteomes" id="UP000288805">
    <property type="component" value="Unassembled WGS sequence"/>
</dbReference>
<reference evidence="1 2" key="1">
    <citation type="journal article" date="2018" name="PLoS Genet.">
        <title>Population sequencing reveals clonal diversity and ancestral inbreeding in the grapevine cultivar Chardonnay.</title>
        <authorList>
            <person name="Roach M.J."/>
            <person name="Johnson D.L."/>
            <person name="Bohlmann J."/>
            <person name="van Vuuren H.J."/>
            <person name="Jones S.J."/>
            <person name="Pretorius I.S."/>
            <person name="Schmidt S.A."/>
            <person name="Borneman A.R."/>
        </authorList>
    </citation>
    <scope>NUCLEOTIDE SEQUENCE [LARGE SCALE GENOMIC DNA]</scope>
    <source>
        <strain evidence="2">cv. Chardonnay</strain>
        <tissue evidence="1">Leaf</tissue>
    </source>
</reference>
<sequence length="56" mass="6241">MGAKEGGGDWYFNFARNLNDWVLDYVERLLLQLQGSLGDEGVDFGPAPKKRLVVGQ</sequence>
<dbReference type="AlphaFoldDB" id="A0A438FTV4"/>
<name>A0A438FTV4_VITVI</name>
<proteinExistence type="predicted"/>
<evidence type="ECO:0000313" key="1">
    <source>
        <dbReference type="EMBL" id="RVW63386.1"/>
    </source>
</evidence>
<gene>
    <name evidence="1" type="ORF">CK203_055897</name>
</gene>